<evidence type="ECO:0000259" key="1">
    <source>
        <dbReference type="PROSITE" id="PS50181"/>
    </source>
</evidence>
<dbReference type="PROSITE" id="PS50181">
    <property type="entry name" value="FBOX"/>
    <property type="match status" value="1"/>
</dbReference>
<dbReference type="InterPro" id="IPR006566">
    <property type="entry name" value="FBD"/>
</dbReference>
<protein>
    <recommendedName>
        <fullName evidence="1">F-box domain-containing protein</fullName>
    </recommendedName>
</protein>
<dbReference type="InterPro" id="IPR036047">
    <property type="entry name" value="F-box-like_dom_sf"/>
</dbReference>
<dbReference type="SUPFAM" id="SSF81383">
    <property type="entry name" value="F-box domain"/>
    <property type="match status" value="1"/>
</dbReference>
<accession>R0HJH6</accession>
<dbReference type="Proteomes" id="UP000029121">
    <property type="component" value="Unassembled WGS sequence"/>
</dbReference>
<dbReference type="PANTHER" id="PTHR31900:SF34">
    <property type="entry name" value="EMB|CAB62440.1-RELATED"/>
    <property type="match status" value="1"/>
</dbReference>
<dbReference type="InterPro" id="IPR032675">
    <property type="entry name" value="LRR_dom_sf"/>
</dbReference>
<dbReference type="OrthoDB" id="612216at2759"/>
<dbReference type="InterPro" id="IPR055411">
    <property type="entry name" value="LRR_FXL15/At3g58940/PEG3-like"/>
</dbReference>
<feature type="domain" description="F-box" evidence="1">
    <location>
        <begin position="28"/>
        <end position="76"/>
    </location>
</feature>
<proteinExistence type="predicted"/>
<dbReference type="PANTHER" id="PTHR31900">
    <property type="entry name" value="F-BOX/RNI SUPERFAMILY PROTEIN-RELATED"/>
    <property type="match status" value="1"/>
</dbReference>
<dbReference type="InterPro" id="IPR050232">
    <property type="entry name" value="FBL13/AtMIF1-like"/>
</dbReference>
<dbReference type="SMART" id="SM00256">
    <property type="entry name" value="FBOX"/>
    <property type="match status" value="1"/>
</dbReference>
<dbReference type="Gene3D" id="3.80.10.10">
    <property type="entry name" value="Ribonuclease Inhibitor"/>
    <property type="match status" value="1"/>
</dbReference>
<dbReference type="KEGG" id="crb:17884913"/>
<dbReference type="EMBL" id="KB870809">
    <property type="protein sequence ID" value="EOA23988.1"/>
    <property type="molecule type" value="Genomic_DNA"/>
</dbReference>
<gene>
    <name evidence="2" type="ORF">CARUB_v10017205mg</name>
</gene>
<dbReference type="InterPro" id="IPR053781">
    <property type="entry name" value="F-box_AtFBL13-like"/>
</dbReference>
<name>R0HJH6_9BRAS</name>
<reference evidence="3" key="1">
    <citation type="journal article" date="2013" name="Nat. Genet.">
        <title>The Capsella rubella genome and the genomic consequences of rapid mating system evolution.</title>
        <authorList>
            <person name="Slotte T."/>
            <person name="Hazzouri K.M."/>
            <person name="Agren J.A."/>
            <person name="Koenig D."/>
            <person name="Maumus F."/>
            <person name="Guo Y.L."/>
            <person name="Steige K."/>
            <person name="Platts A.E."/>
            <person name="Escobar J.S."/>
            <person name="Newman L.K."/>
            <person name="Wang W."/>
            <person name="Mandakova T."/>
            <person name="Vello E."/>
            <person name="Smith L.M."/>
            <person name="Henz S.R."/>
            <person name="Steffen J."/>
            <person name="Takuno S."/>
            <person name="Brandvain Y."/>
            <person name="Coop G."/>
            <person name="Andolfatto P."/>
            <person name="Hu T.T."/>
            <person name="Blanchette M."/>
            <person name="Clark R.M."/>
            <person name="Quesneville H."/>
            <person name="Nordborg M."/>
            <person name="Gaut B.S."/>
            <person name="Lysak M.A."/>
            <person name="Jenkins J."/>
            <person name="Grimwood J."/>
            <person name="Chapman J."/>
            <person name="Prochnik S."/>
            <person name="Shu S."/>
            <person name="Rokhsar D."/>
            <person name="Schmutz J."/>
            <person name="Weigel D."/>
            <person name="Wright S.I."/>
        </authorList>
    </citation>
    <scope>NUCLEOTIDE SEQUENCE [LARGE SCALE GENOMIC DNA]</scope>
    <source>
        <strain evidence="3">cv. Monte Gargano</strain>
    </source>
</reference>
<dbReference type="Pfam" id="PF08387">
    <property type="entry name" value="FBD"/>
    <property type="match status" value="1"/>
</dbReference>
<dbReference type="Pfam" id="PF24758">
    <property type="entry name" value="LRR_At5g56370"/>
    <property type="match status" value="1"/>
</dbReference>
<sequence length="459" mass="52669">MTGNELGKAKHLMEQGGESSRKLGYVSQDRISELPEALLLHILSLIPTKNVIATSALSKRWRSLWKMVSRLEFESYGNIYKYSENVTKSLLSHKAPILESLHLALTSDHIDGVYVGVLATVAFARNVREFVLDLRVYHGPPVRLPISLFCFDTLETLKLKNQVLLDVHSPVSMKSLRTLHLQGVVYKGDESVRNLFASCPYLEHLVVHRGPFSDNVVDFTIEAPSLKTFSLNDSSSAGENRRYVIKAPSLKYLEIVSLICHEFILIENASELVEATIRNVEQIGNENILGYVKSVKRLSLDFLALQITCPTEVIYSQLVYLEMYTHKLEWWTLLTLMLDSSPKLQVLKLIDHCLHQRSLEFKKQYKEQGTWNQPKDVPECLLSHLETFVWRNCNWGREEEKEVATYILRNASQLKKATFSTDPIEPKRLYKLATRKRMRNELDDVVRASSSCHLVFEFE</sequence>
<dbReference type="CDD" id="cd22160">
    <property type="entry name" value="F-box_AtFBL13-like"/>
    <property type="match status" value="1"/>
</dbReference>
<dbReference type="AlphaFoldDB" id="R0HJH6"/>
<dbReference type="InterPro" id="IPR001810">
    <property type="entry name" value="F-box_dom"/>
</dbReference>
<organism evidence="2 3">
    <name type="scientific">Capsella rubella</name>
    <dbReference type="NCBI Taxonomy" id="81985"/>
    <lineage>
        <taxon>Eukaryota</taxon>
        <taxon>Viridiplantae</taxon>
        <taxon>Streptophyta</taxon>
        <taxon>Embryophyta</taxon>
        <taxon>Tracheophyta</taxon>
        <taxon>Spermatophyta</taxon>
        <taxon>Magnoliopsida</taxon>
        <taxon>eudicotyledons</taxon>
        <taxon>Gunneridae</taxon>
        <taxon>Pentapetalae</taxon>
        <taxon>rosids</taxon>
        <taxon>malvids</taxon>
        <taxon>Brassicales</taxon>
        <taxon>Brassicaceae</taxon>
        <taxon>Camelineae</taxon>
        <taxon>Capsella</taxon>
    </lineage>
</organism>
<evidence type="ECO:0000313" key="3">
    <source>
        <dbReference type="Proteomes" id="UP000029121"/>
    </source>
</evidence>
<dbReference type="SUPFAM" id="SSF52047">
    <property type="entry name" value="RNI-like"/>
    <property type="match status" value="1"/>
</dbReference>
<dbReference type="SMART" id="SM00579">
    <property type="entry name" value="FBD"/>
    <property type="match status" value="1"/>
</dbReference>
<dbReference type="STRING" id="81985.R0HJH6"/>
<dbReference type="Gene3D" id="1.20.1280.50">
    <property type="match status" value="1"/>
</dbReference>
<dbReference type="Pfam" id="PF00646">
    <property type="entry name" value="F-box"/>
    <property type="match status" value="1"/>
</dbReference>
<keyword evidence="3" id="KW-1185">Reference proteome</keyword>
<evidence type="ECO:0000313" key="2">
    <source>
        <dbReference type="EMBL" id="EOA23988.1"/>
    </source>
</evidence>